<dbReference type="Proteomes" id="UP001234178">
    <property type="component" value="Unassembled WGS sequence"/>
</dbReference>
<accession>A0ABR0A6R1</accession>
<name>A0ABR0A6R1_9CRUS</name>
<proteinExistence type="predicted"/>
<feature type="compositionally biased region" description="Basic and acidic residues" evidence="1">
    <location>
        <begin position="72"/>
        <end position="82"/>
    </location>
</feature>
<gene>
    <name evidence="2" type="ORF">OUZ56_002634</name>
</gene>
<sequence>MSPLHGHLTIIDISMPPCAFRHSDYRMTRTSRWTLPIFAALQDLTRLDNSFVISKRDWTHFDCRTTSVRNELKITPRPEGKNELSSGGPDVANNKGEKS</sequence>
<evidence type="ECO:0000313" key="3">
    <source>
        <dbReference type="Proteomes" id="UP001234178"/>
    </source>
</evidence>
<organism evidence="2 3">
    <name type="scientific">Daphnia magna</name>
    <dbReference type="NCBI Taxonomy" id="35525"/>
    <lineage>
        <taxon>Eukaryota</taxon>
        <taxon>Metazoa</taxon>
        <taxon>Ecdysozoa</taxon>
        <taxon>Arthropoda</taxon>
        <taxon>Crustacea</taxon>
        <taxon>Branchiopoda</taxon>
        <taxon>Diplostraca</taxon>
        <taxon>Cladocera</taxon>
        <taxon>Anomopoda</taxon>
        <taxon>Daphniidae</taxon>
        <taxon>Daphnia</taxon>
    </lineage>
</organism>
<comment type="caution">
    <text evidence="2">The sequence shown here is derived from an EMBL/GenBank/DDBJ whole genome shotgun (WGS) entry which is preliminary data.</text>
</comment>
<evidence type="ECO:0000313" key="2">
    <source>
        <dbReference type="EMBL" id="KAK4020679.1"/>
    </source>
</evidence>
<keyword evidence="3" id="KW-1185">Reference proteome</keyword>
<evidence type="ECO:0000256" key="1">
    <source>
        <dbReference type="SAM" id="MobiDB-lite"/>
    </source>
</evidence>
<dbReference type="EMBL" id="JAOYFB010000036">
    <property type="protein sequence ID" value="KAK4020679.1"/>
    <property type="molecule type" value="Genomic_DNA"/>
</dbReference>
<feature type="region of interest" description="Disordered" evidence="1">
    <location>
        <begin position="72"/>
        <end position="99"/>
    </location>
</feature>
<protein>
    <submittedName>
        <fullName evidence="2">Uncharacterized protein</fullName>
    </submittedName>
</protein>
<reference evidence="2 3" key="1">
    <citation type="journal article" date="2023" name="Nucleic Acids Res.">
        <title>The hologenome of Daphnia magna reveals possible DNA methylation and microbiome-mediated evolution of the host genome.</title>
        <authorList>
            <person name="Chaturvedi A."/>
            <person name="Li X."/>
            <person name="Dhandapani V."/>
            <person name="Marshall H."/>
            <person name="Kissane S."/>
            <person name="Cuenca-Cambronero M."/>
            <person name="Asole G."/>
            <person name="Calvet F."/>
            <person name="Ruiz-Romero M."/>
            <person name="Marangio P."/>
            <person name="Guigo R."/>
            <person name="Rago D."/>
            <person name="Mirbahai L."/>
            <person name="Eastwood N."/>
            <person name="Colbourne J.K."/>
            <person name="Zhou J."/>
            <person name="Mallon E."/>
            <person name="Orsini L."/>
        </authorList>
    </citation>
    <scope>NUCLEOTIDE SEQUENCE [LARGE SCALE GENOMIC DNA]</scope>
    <source>
        <strain evidence="2">LRV0_1</strain>
    </source>
</reference>